<comment type="caution">
    <text evidence="1">The sequence shown here is derived from an EMBL/GenBank/DDBJ whole genome shotgun (WGS) entry which is preliminary data.</text>
</comment>
<protein>
    <submittedName>
        <fullName evidence="1">Uncharacterized protein</fullName>
    </submittedName>
</protein>
<organism evidence="1 2">
    <name type="scientific">Schistosoma haematobium</name>
    <name type="common">Blood fluke</name>
    <dbReference type="NCBI Taxonomy" id="6185"/>
    <lineage>
        <taxon>Eukaryota</taxon>
        <taxon>Metazoa</taxon>
        <taxon>Spiralia</taxon>
        <taxon>Lophotrochozoa</taxon>
        <taxon>Platyhelminthes</taxon>
        <taxon>Trematoda</taxon>
        <taxon>Digenea</taxon>
        <taxon>Strigeidida</taxon>
        <taxon>Schistosomatoidea</taxon>
        <taxon>Schistosomatidae</taxon>
        <taxon>Schistosoma</taxon>
    </lineage>
</organism>
<dbReference type="CTD" id="58546507"/>
<reference evidence="1" key="2">
    <citation type="journal article" date="2019" name="Gigascience">
        <title>High-quality Schistosoma haematobium genome achieved by single-molecule and long-range sequencing.</title>
        <authorList>
            <person name="Stroehlein A.J."/>
            <person name="Korhonen P.K."/>
            <person name="Chong T.M."/>
            <person name="Lim Y.L."/>
            <person name="Chan K.G."/>
            <person name="Webster B."/>
            <person name="Rollinson D."/>
            <person name="Brindley P.J."/>
            <person name="Gasser R.B."/>
            <person name="Young N.D."/>
        </authorList>
    </citation>
    <scope>NUCLEOTIDE SEQUENCE</scope>
</reference>
<reference evidence="1" key="1">
    <citation type="journal article" date="2012" name="Nat. Genet.">
        <title>Whole-genome sequence of Schistosoma haematobium.</title>
        <authorList>
            <person name="Young N.D."/>
            <person name="Jex A.R."/>
            <person name="Li B."/>
            <person name="Liu S."/>
            <person name="Yang L."/>
            <person name="Xiong Z."/>
            <person name="Li Y."/>
            <person name="Cantacessi C."/>
            <person name="Hall R.S."/>
            <person name="Xu X."/>
            <person name="Chen F."/>
            <person name="Wu X."/>
            <person name="Zerlotini A."/>
            <person name="Oliveira G."/>
            <person name="Hofmann A."/>
            <person name="Zhang G."/>
            <person name="Fang X."/>
            <person name="Kang Y."/>
            <person name="Campbell B.E."/>
            <person name="Loukas A."/>
            <person name="Ranganathan S."/>
            <person name="Rollinson D."/>
            <person name="Rinaldi G."/>
            <person name="Brindley P.J."/>
            <person name="Yang H."/>
            <person name="Wang J."/>
            <person name="Wang J."/>
            <person name="Gasser R.B."/>
        </authorList>
    </citation>
    <scope>NUCLEOTIDE SEQUENCE</scope>
</reference>
<reference evidence="1" key="4">
    <citation type="journal article" date="2022" name="PLoS Pathog.">
        <title>Chromosome-level genome of Schistosoma haematobium underpins genome-wide explorations of molecular variation.</title>
        <authorList>
            <person name="Stroehlein A.J."/>
            <person name="Korhonen P.K."/>
            <person name="Lee V.V."/>
            <person name="Ralph S.A."/>
            <person name="Mentink-Kane M."/>
            <person name="You H."/>
            <person name="McManus D.P."/>
            <person name="Tchuente L.T."/>
            <person name="Stothard J.R."/>
            <person name="Kaur P."/>
            <person name="Dudchenko O."/>
            <person name="Aiden E.L."/>
            <person name="Yang B."/>
            <person name="Yang H."/>
            <person name="Emery A.M."/>
            <person name="Webster B.L."/>
            <person name="Brindley P.J."/>
            <person name="Rollinson D."/>
            <person name="Chang B.C.H."/>
            <person name="Gasser R.B."/>
            <person name="Young N.D."/>
        </authorList>
    </citation>
    <scope>NUCLEOTIDE SEQUENCE</scope>
</reference>
<evidence type="ECO:0000313" key="1">
    <source>
        <dbReference type="EMBL" id="KAH9592028.1"/>
    </source>
</evidence>
<dbReference type="PANTHER" id="PTHR33332">
    <property type="entry name" value="REVERSE TRANSCRIPTASE DOMAIN-CONTAINING PROTEIN"/>
    <property type="match status" value="1"/>
</dbReference>
<name>A0A6A5DNP7_SCHHA</name>
<accession>A0A6A5DNP7</accession>
<dbReference type="AlphaFoldDB" id="A0A6A5DNP7"/>
<dbReference type="InterPro" id="IPR000477">
    <property type="entry name" value="RT_dom"/>
</dbReference>
<dbReference type="KEGG" id="shx:MS3_00004095"/>
<dbReference type="PROSITE" id="PS50878">
    <property type="entry name" value="RT_POL"/>
    <property type="match status" value="1"/>
</dbReference>
<dbReference type="EMBL" id="AMPZ03000002">
    <property type="protein sequence ID" value="KAH9592028.1"/>
    <property type="molecule type" value="Genomic_DNA"/>
</dbReference>
<gene>
    <name evidence="1" type="ORF">MS3_00004095</name>
</gene>
<dbReference type="RefSeq" id="XP_035589791.1">
    <property type="nucleotide sequence ID" value="XM_035731825.1"/>
</dbReference>
<reference evidence="1" key="3">
    <citation type="submission" date="2021-06" db="EMBL/GenBank/DDBJ databases">
        <title>Chromosome-level genome assembly for S. haematobium.</title>
        <authorList>
            <person name="Stroehlein A.J."/>
        </authorList>
    </citation>
    <scope>NUCLEOTIDE SEQUENCE</scope>
</reference>
<dbReference type="Proteomes" id="UP000471633">
    <property type="component" value="Unassembled WGS sequence"/>
</dbReference>
<keyword evidence="2" id="KW-1185">Reference proteome</keyword>
<evidence type="ECO:0000313" key="2">
    <source>
        <dbReference type="Proteomes" id="UP000471633"/>
    </source>
</evidence>
<dbReference type="GeneID" id="58546507"/>
<proteinExistence type="predicted"/>
<dbReference type="Pfam" id="PF00078">
    <property type="entry name" value="RVT_1"/>
    <property type="match status" value="1"/>
</dbReference>
<sequence length="366" mass="41636">MVSQQLLIGKLASYGVQNPLLVRFDSFISDQHQIVKINSSLSNAAPVRSGVIQGIVLGPLPFLVFINDICESFCVRKPLLYADDLKVVYSFSPHELKNMQNCISMELNKVAQWCLKWQLELNTVKCGWICFGDTSLNLDLTINGEVLSRLHTVVDLGLRYSEDLSFTEQILKQTSKSQRLIGYITRNLYNTESCILMYKVCVRPLLEYCTFIVSSAHIKDKLKLESVHGRFTLRILGADCTLTYNSRCNKLGLDPLWKTRPNLNLIFLFKLLNKLSFTSNHVIQYAETSHYDIRNSVALVKQTYSKSSLHMNYVTCKFSRLWNNLPQSIHTIKPLPLFFRCIDPFNVLAPVSVSHTASDIIGTLNV</sequence>